<protein>
    <submittedName>
        <fullName evidence="1">Uncharacterized protein</fullName>
    </submittedName>
</protein>
<sequence length="61" mass="6686">EKRLSECCCREEEAVQCRGPECAIVDCVLGGEFNNNIGRCSREPSLIGANLRAHLYSNATV</sequence>
<evidence type="ECO:0000313" key="2">
    <source>
        <dbReference type="Proteomes" id="UP000075884"/>
    </source>
</evidence>
<reference evidence="1" key="2">
    <citation type="submission" date="2020-05" db="UniProtKB">
        <authorList>
            <consortium name="EnsemblMetazoa"/>
        </authorList>
    </citation>
    <scope>IDENTIFICATION</scope>
    <source>
        <strain evidence="1">WRAIR2</strain>
    </source>
</reference>
<evidence type="ECO:0000313" key="1">
    <source>
        <dbReference type="EnsemblMetazoa" id="ADIR014022-PA"/>
    </source>
</evidence>
<name>A0A182NVS9_9DIPT</name>
<dbReference type="EnsemblMetazoa" id="ADIR014022-RA">
    <property type="protein sequence ID" value="ADIR014022-PA"/>
    <property type="gene ID" value="ADIR014022"/>
</dbReference>
<dbReference type="AlphaFoldDB" id="A0A182NVS9"/>
<dbReference type="VEuPathDB" id="VectorBase:ADIR014022"/>
<keyword evidence="2" id="KW-1185">Reference proteome</keyword>
<dbReference type="Proteomes" id="UP000075884">
    <property type="component" value="Unassembled WGS sequence"/>
</dbReference>
<proteinExistence type="predicted"/>
<organism evidence="1 2">
    <name type="scientific">Anopheles dirus</name>
    <dbReference type="NCBI Taxonomy" id="7168"/>
    <lineage>
        <taxon>Eukaryota</taxon>
        <taxon>Metazoa</taxon>
        <taxon>Ecdysozoa</taxon>
        <taxon>Arthropoda</taxon>
        <taxon>Hexapoda</taxon>
        <taxon>Insecta</taxon>
        <taxon>Pterygota</taxon>
        <taxon>Neoptera</taxon>
        <taxon>Endopterygota</taxon>
        <taxon>Diptera</taxon>
        <taxon>Nematocera</taxon>
        <taxon>Culicoidea</taxon>
        <taxon>Culicidae</taxon>
        <taxon>Anophelinae</taxon>
        <taxon>Anopheles</taxon>
    </lineage>
</organism>
<accession>A0A182NVS9</accession>
<reference evidence="2" key="1">
    <citation type="submission" date="2013-03" db="EMBL/GenBank/DDBJ databases">
        <title>The Genome Sequence of Anopheles dirus WRAIR2.</title>
        <authorList>
            <consortium name="The Broad Institute Genomics Platform"/>
            <person name="Neafsey D.E."/>
            <person name="Walton C."/>
            <person name="Walker B."/>
            <person name="Young S.K."/>
            <person name="Zeng Q."/>
            <person name="Gargeya S."/>
            <person name="Fitzgerald M."/>
            <person name="Haas B."/>
            <person name="Abouelleil A."/>
            <person name="Allen A.W."/>
            <person name="Alvarado L."/>
            <person name="Arachchi H.M."/>
            <person name="Berlin A.M."/>
            <person name="Chapman S.B."/>
            <person name="Gainer-Dewar J."/>
            <person name="Goldberg J."/>
            <person name="Griggs A."/>
            <person name="Gujja S."/>
            <person name="Hansen M."/>
            <person name="Howarth C."/>
            <person name="Imamovic A."/>
            <person name="Ireland A."/>
            <person name="Larimer J."/>
            <person name="McCowan C."/>
            <person name="Murphy C."/>
            <person name="Pearson M."/>
            <person name="Poon T.W."/>
            <person name="Priest M."/>
            <person name="Roberts A."/>
            <person name="Saif S."/>
            <person name="Shea T."/>
            <person name="Sisk P."/>
            <person name="Sykes S."/>
            <person name="Wortman J."/>
            <person name="Nusbaum C."/>
            <person name="Birren B."/>
        </authorList>
    </citation>
    <scope>NUCLEOTIDE SEQUENCE [LARGE SCALE GENOMIC DNA]</scope>
    <source>
        <strain evidence="2">WRAIR2</strain>
    </source>
</reference>